<proteinExistence type="predicted"/>
<feature type="transmembrane region" description="Helical" evidence="1">
    <location>
        <begin position="231"/>
        <end position="259"/>
    </location>
</feature>
<feature type="transmembrane region" description="Helical" evidence="1">
    <location>
        <begin position="208"/>
        <end position="225"/>
    </location>
</feature>
<reference evidence="2 3" key="1">
    <citation type="submission" date="2024-03" db="EMBL/GenBank/DDBJ databases">
        <title>Bacilli Hybrid Assemblies.</title>
        <authorList>
            <person name="Kovac J."/>
        </authorList>
    </citation>
    <scope>NUCLEOTIDE SEQUENCE [LARGE SCALE GENOMIC DNA]</scope>
    <source>
        <strain evidence="2 3">FSL R7-0666</strain>
    </source>
</reference>
<feature type="transmembrane region" description="Helical" evidence="1">
    <location>
        <begin position="266"/>
        <end position="285"/>
    </location>
</feature>
<protein>
    <submittedName>
        <fullName evidence="2">YybS family protein</fullName>
    </submittedName>
</protein>
<feature type="transmembrane region" description="Helical" evidence="1">
    <location>
        <begin position="56"/>
        <end position="84"/>
    </location>
</feature>
<organism evidence="2 3">
    <name type="scientific">Alkalicoccobacillus gibsonii</name>
    <dbReference type="NCBI Taxonomy" id="79881"/>
    <lineage>
        <taxon>Bacteria</taxon>
        <taxon>Bacillati</taxon>
        <taxon>Bacillota</taxon>
        <taxon>Bacilli</taxon>
        <taxon>Bacillales</taxon>
        <taxon>Bacillaceae</taxon>
        <taxon>Alkalicoccobacillus</taxon>
    </lineage>
</organism>
<name>A0ABU9VQM3_9BACI</name>
<dbReference type="PANTHER" id="PTHR41324:SF1">
    <property type="entry name" value="DUF2232 DOMAIN-CONTAINING PROTEIN"/>
    <property type="match status" value="1"/>
</dbReference>
<keyword evidence="1" id="KW-0812">Transmembrane</keyword>
<comment type="caution">
    <text evidence="2">The sequence shown here is derived from an EMBL/GenBank/DDBJ whole genome shotgun (WGS) entry which is preliminary data.</text>
</comment>
<keyword evidence="3" id="KW-1185">Reference proteome</keyword>
<feature type="transmembrane region" description="Helical" evidence="1">
    <location>
        <begin position="12"/>
        <end position="36"/>
    </location>
</feature>
<dbReference type="PANTHER" id="PTHR41324">
    <property type="entry name" value="MEMBRANE PROTEIN-RELATED"/>
    <property type="match status" value="1"/>
</dbReference>
<dbReference type="InterPro" id="IPR018710">
    <property type="entry name" value="DUF2232"/>
</dbReference>
<dbReference type="Pfam" id="PF09991">
    <property type="entry name" value="DUF2232"/>
    <property type="match status" value="1"/>
</dbReference>
<feature type="transmembrane region" description="Helical" evidence="1">
    <location>
        <begin position="162"/>
        <end position="187"/>
    </location>
</feature>
<accession>A0ABU9VQM3</accession>
<dbReference type="EMBL" id="JBCITK010000001">
    <property type="protein sequence ID" value="MEN0645468.1"/>
    <property type="molecule type" value="Genomic_DNA"/>
</dbReference>
<evidence type="ECO:0000256" key="1">
    <source>
        <dbReference type="SAM" id="Phobius"/>
    </source>
</evidence>
<dbReference type="RefSeq" id="WP_203087565.1">
    <property type="nucleotide sequence ID" value="NZ_JAEUZA010000002.1"/>
</dbReference>
<gene>
    <name evidence="2" type="ORF">MKY91_20095</name>
</gene>
<feature type="transmembrane region" description="Helical" evidence="1">
    <location>
        <begin position="96"/>
        <end position="117"/>
    </location>
</feature>
<keyword evidence="1" id="KW-0472">Membrane</keyword>
<keyword evidence="1" id="KW-1133">Transmembrane helix</keyword>
<evidence type="ECO:0000313" key="3">
    <source>
        <dbReference type="Proteomes" id="UP001418796"/>
    </source>
</evidence>
<sequence>MNQKSAWKDGILIVGLYVLLLLATLLVPILNVVVLWTLPLPLVYFAARHGIKPSLLLFGILCILTALFVEAFILTFVWASVGIVIGELHRRKADGFAVLIGASLTYIFHLLIGYVLLTLLSDQSLREMIATQRDQVTSLLEQAGTSSGQIESVTESLTFIPYIIPFILVLTGTVMGVITVWLAGILLRRCNLEANRVPPLREWGFPKAFIWYYLIAFILLLTTQPEEGSTLFIAVTNVFLLIETIMTIQGLSFILFFFHLKKLPKIVGILAVVVTLVLAPLQQIVRLVGIADLVLDLKSRLGSQRK</sequence>
<dbReference type="Proteomes" id="UP001418796">
    <property type="component" value="Unassembled WGS sequence"/>
</dbReference>
<evidence type="ECO:0000313" key="2">
    <source>
        <dbReference type="EMBL" id="MEN0645468.1"/>
    </source>
</evidence>